<protein>
    <submittedName>
        <fullName evidence="1">Uncharacterized protein</fullName>
    </submittedName>
</protein>
<evidence type="ECO:0000313" key="1">
    <source>
        <dbReference type="EMBL" id="KKL59252.1"/>
    </source>
</evidence>
<name>A0A0F9G7R2_9ZZZZ</name>
<comment type="caution">
    <text evidence="1">The sequence shown here is derived from an EMBL/GenBank/DDBJ whole genome shotgun (WGS) entry which is preliminary data.</text>
</comment>
<accession>A0A0F9G7R2</accession>
<sequence length="174" mass="20195">DYDFANIIPAGDLSLGTLDIVMWFDPPTNSTRRKLRQSHYQEVDKFNSIQSAPITWFRFGNNVGFSPIPDKAYQVQARVLREHPIDTPIGDTTILISRDWHEVLEWSAVEKGYLEILEFEKAAMIHAMLHGDPKDPTSLGMLKGRKKRRERENWRHEQALRPVVRSYGWGSYGR</sequence>
<reference evidence="1" key="1">
    <citation type="journal article" date="2015" name="Nature">
        <title>Complex archaea that bridge the gap between prokaryotes and eukaryotes.</title>
        <authorList>
            <person name="Spang A."/>
            <person name="Saw J.H."/>
            <person name="Jorgensen S.L."/>
            <person name="Zaremba-Niedzwiedzka K."/>
            <person name="Martijn J."/>
            <person name="Lind A.E."/>
            <person name="van Eijk R."/>
            <person name="Schleper C."/>
            <person name="Guy L."/>
            <person name="Ettema T.J."/>
        </authorList>
    </citation>
    <scope>NUCLEOTIDE SEQUENCE</scope>
</reference>
<feature type="non-terminal residue" evidence="1">
    <location>
        <position position="1"/>
    </location>
</feature>
<organism evidence="1">
    <name type="scientific">marine sediment metagenome</name>
    <dbReference type="NCBI Taxonomy" id="412755"/>
    <lineage>
        <taxon>unclassified sequences</taxon>
        <taxon>metagenomes</taxon>
        <taxon>ecological metagenomes</taxon>
    </lineage>
</organism>
<proteinExistence type="predicted"/>
<gene>
    <name evidence="1" type="ORF">LCGC14_2217190</name>
</gene>
<dbReference type="AlphaFoldDB" id="A0A0F9G7R2"/>
<dbReference type="EMBL" id="LAZR01029548">
    <property type="protein sequence ID" value="KKL59252.1"/>
    <property type="molecule type" value="Genomic_DNA"/>
</dbReference>